<evidence type="ECO:0000313" key="2">
    <source>
        <dbReference type="EMBL" id="GLY66368.1"/>
    </source>
</evidence>
<dbReference type="InterPro" id="IPR007111">
    <property type="entry name" value="NACHT_NTPase"/>
</dbReference>
<gene>
    <name evidence="2" type="ORF">Atai01_29870</name>
</gene>
<reference evidence="2" key="1">
    <citation type="submission" date="2023-03" db="EMBL/GenBank/DDBJ databases">
        <title>Amycolatopsis taiwanensis NBRC 103393.</title>
        <authorList>
            <person name="Ichikawa N."/>
            <person name="Sato H."/>
            <person name="Tonouchi N."/>
        </authorList>
    </citation>
    <scope>NUCLEOTIDE SEQUENCE</scope>
    <source>
        <strain evidence="2">NBRC 103393</strain>
    </source>
</reference>
<dbReference type="Pfam" id="PF05729">
    <property type="entry name" value="NACHT"/>
    <property type="match status" value="1"/>
</dbReference>
<dbReference type="EMBL" id="BSTI01000006">
    <property type="protein sequence ID" value="GLY66368.1"/>
    <property type="molecule type" value="Genomic_DNA"/>
</dbReference>
<organism evidence="2 3">
    <name type="scientific">Amycolatopsis taiwanensis</name>
    <dbReference type="NCBI Taxonomy" id="342230"/>
    <lineage>
        <taxon>Bacteria</taxon>
        <taxon>Bacillati</taxon>
        <taxon>Actinomycetota</taxon>
        <taxon>Actinomycetes</taxon>
        <taxon>Pseudonocardiales</taxon>
        <taxon>Pseudonocardiaceae</taxon>
        <taxon>Amycolatopsis</taxon>
    </lineage>
</organism>
<evidence type="ECO:0000259" key="1">
    <source>
        <dbReference type="PROSITE" id="PS50837"/>
    </source>
</evidence>
<keyword evidence="3" id="KW-1185">Reference proteome</keyword>
<protein>
    <recommendedName>
        <fullName evidence="1">NACHT domain-containing protein</fullName>
    </recommendedName>
</protein>
<dbReference type="InterPro" id="IPR027417">
    <property type="entry name" value="P-loop_NTPase"/>
</dbReference>
<proteinExistence type="predicted"/>
<name>A0A9W6VCN3_9PSEU</name>
<dbReference type="Gene3D" id="3.40.50.300">
    <property type="entry name" value="P-loop containing nucleotide triphosphate hydrolases"/>
    <property type="match status" value="1"/>
</dbReference>
<dbReference type="AlphaFoldDB" id="A0A9W6VCN3"/>
<dbReference type="SUPFAM" id="SSF52540">
    <property type="entry name" value="P-loop containing nucleoside triphosphate hydrolases"/>
    <property type="match status" value="1"/>
</dbReference>
<dbReference type="RefSeq" id="WP_027944574.1">
    <property type="nucleotide sequence ID" value="NZ_BSTI01000006.1"/>
</dbReference>
<feature type="domain" description="NACHT" evidence="1">
    <location>
        <begin position="288"/>
        <end position="414"/>
    </location>
</feature>
<accession>A0A9W6VCN3</accession>
<dbReference type="PANTHER" id="PTHR46844:SF1">
    <property type="entry name" value="SLR5058 PROTEIN"/>
    <property type="match status" value="1"/>
</dbReference>
<evidence type="ECO:0000313" key="3">
    <source>
        <dbReference type="Proteomes" id="UP001165136"/>
    </source>
</evidence>
<dbReference type="PROSITE" id="PS50837">
    <property type="entry name" value="NACHT"/>
    <property type="match status" value="1"/>
</dbReference>
<dbReference type="Proteomes" id="UP001165136">
    <property type="component" value="Unassembled WGS sequence"/>
</dbReference>
<sequence>MAAANDPDQPVTNVVSGPVTGIVIQAREIHGDIHMHRLARAGSPGDDRHSLRDAVHAITVPVSTGSDAMTGFFVTPRLILTVGGDQRDRLSLRSSDRENGIHAFLAGPPEPNDPLWVWGYVQGVPRWSTLYLDGSSAETPVRLRGNGLGPGLDGAPVINWRTGAVCGVLGATDPSSGRAVLLPISLALSTFPELARVHDGATRNRVWLDHLDDSQLHAGGWRYPGRRLRMYLDAAMRADREHPYVFRLPTAPPLSKVYLRQQASPTRNEDDEATLDRIDVDSLLDRCRDACLVGDPGAGKSSLVRHLTAASAARWLAEGRGEFVPLPIAAEALARNRSLPNALAEAVVSQLNLKLSHEQLVEMFGRAPMDGIPWLVLVDGLDEIMNQQRRRNALWKVIDLQGSPEYRFLVTSRPVADLAVAWRNNRPTFVIEPFDRGRLRDFALRWFTELGHDDPAASARAFLARVDRTKLRDIAGLPLISTMLCVLYDTSPSAELPNNQAELYDQFVSWLMGKLSTSDTRARLRARVAPYGPVAESAVDELLDGLENLIQDLAHDRQGLGETRWPENASVAAWLATRPEGRPPAAMPAGEWIEIIGEALRASGLLVQRGADLTFLHQTVEEYFAAGRLARDCPDPRTRAGRQLVKPQHAWPWPDLEVKTFLAARWLQRGADLHRPLKKLLSRRHRSNNVGFLVELTRQGLALDPKSRARAIATLSELLADPTTLNQDWQVHAQRLGELDPATAARTLDELARSGTKPENIRFEAANQLALLDRDRGLGTMEDLTVEPSLNTTTRMAIARLVVRLDENRGTAALARLAGLREFGEHRVEAAAAVAARDPGRGLPLLNAITGDSRVPGPARLVAAQTLLRHDSNTGMQALAALAQAPEADPPTRIDAASHLIAVDPTTADLLLSQLANDHDLPDDLRVQAARLRIEHLGHPPALLAEFSENADNDISLRLKAGHELGNLDPRQGATALIALASSVSDGATTLEALEQAATFDPVRAVARLTELASPAEPTPIDHLAAAAAVEDIAGPPHALPLYLALAEDDRTGGNLRLKAAEAALDIDRRSGLAVIARLARNKSIAGPTRVAAADQVAKHDIRQAVTLHAELCADTSLSVDLRLRAGEAAGPAGVAPLIQMSRQSKVDGQARLSAAMAALKRDQARGVAALAAIASSPQVASATRLRAVELVPDKKQTLRLYLELAENRSADDHTRLSAATAAAEINRRLGAAALRKLADSAQLGRSARQTALERADRYQR</sequence>
<dbReference type="PANTHER" id="PTHR46844">
    <property type="entry name" value="SLR5058 PROTEIN"/>
    <property type="match status" value="1"/>
</dbReference>
<comment type="caution">
    <text evidence="2">The sequence shown here is derived from an EMBL/GenBank/DDBJ whole genome shotgun (WGS) entry which is preliminary data.</text>
</comment>